<feature type="compositionally biased region" description="Basic and acidic residues" evidence="1">
    <location>
        <begin position="31"/>
        <end position="57"/>
    </location>
</feature>
<dbReference type="OrthoDB" id="6027976at2"/>
<keyword evidence="3" id="KW-1185">Reference proteome</keyword>
<reference evidence="2 3" key="1">
    <citation type="submission" date="2019-06" db="EMBL/GenBank/DDBJ databases">
        <title>Lysobacter alkalisoli sp. nov. isolated from saline soil.</title>
        <authorList>
            <person name="Sun J.-Q."/>
            <person name="Xu L."/>
        </authorList>
    </citation>
    <scope>NUCLEOTIDE SEQUENCE [LARGE SCALE GENOMIC DNA]</scope>
    <source>
        <strain evidence="2 3">JCM 31130</strain>
    </source>
</reference>
<gene>
    <name evidence="2" type="ORF">FKV25_08445</name>
</gene>
<proteinExistence type="predicted"/>
<evidence type="ECO:0000256" key="1">
    <source>
        <dbReference type="SAM" id="MobiDB-lite"/>
    </source>
</evidence>
<name>A0A508AHY6_9GAMM</name>
<protein>
    <submittedName>
        <fullName evidence="2">Uncharacterized protein</fullName>
    </submittedName>
</protein>
<accession>A0A508AHY6</accession>
<dbReference type="EMBL" id="VICE01000081">
    <property type="protein sequence ID" value="TQD45292.1"/>
    <property type="molecule type" value="Genomic_DNA"/>
</dbReference>
<evidence type="ECO:0000313" key="2">
    <source>
        <dbReference type="EMBL" id="TQD45292.1"/>
    </source>
</evidence>
<dbReference type="RefSeq" id="WP_141518355.1">
    <property type="nucleotide sequence ID" value="NZ_VICE01000081.1"/>
</dbReference>
<dbReference type="Proteomes" id="UP000318212">
    <property type="component" value="Unassembled WGS sequence"/>
</dbReference>
<sequence length="92" mass="9977">MNHSPSRQSSTGPAGREAGEASGNKTGLRQPSDDGRVEDKLENVDLDSRGAKVNDHLRNKRSKGVAGEYDDSVDHDADEKYVQDKAAERPAK</sequence>
<comment type="caution">
    <text evidence="2">The sequence shown here is derived from an EMBL/GenBank/DDBJ whole genome shotgun (WGS) entry which is preliminary data.</text>
</comment>
<feature type="compositionally biased region" description="Basic and acidic residues" evidence="1">
    <location>
        <begin position="72"/>
        <end position="92"/>
    </location>
</feature>
<feature type="region of interest" description="Disordered" evidence="1">
    <location>
        <begin position="1"/>
        <end position="92"/>
    </location>
</feature>
<feature type="compositionally biased region" description="Polar residues" evidence="1">
    <location>
        <begin position="1"/>
        <end position="12"/>
    </location>
</feature>
<organism evidence="2 3">
    <name type="scientific">Marilutibacter aestuarii</name>
    <dbReference type="NCBI Taxonomy" id="1706195"/>
    <lineage>
        <taxon>Bacteria</taxon>
        <taxon>Pseudomonadati</taxon>
        <taxon>Pseudomonadota</taxon>
        <taxon>Gammaproteobacteria</taxon>
        <taxon>Lysobacterales</taxon>
        <taxon>Lysobacteraceae</taxon>
        <taxon>Marilutibacter</taxon>
    </lineage>
</organism>
<dbReference type="AlphaFoldDB" id="A0A508AHY6"/>
<evidence type="ECO:0000313" key="3">
    <source>
        <dbReference type="Proteomes" id="UP000318212"/>
    </source>
</evidence>